<accession>A0A016SRU2</accession>
<evidence type="ECO:0000259" key="1">
    <source>
        <dbReference type="PROSITE" id="PS51959"/>
    </source>
</evidence>
<evidence type="ECO:0000313" key="3">
    <source>
        <dbReference type="Proteomes" id="UP000024635"/>
    </source>
</evidence>
<dbReference type="AlphaFoldDB" id="A0A016SRU2"/>
<feature type="domain" description="EndoU" evidence="1">
    <location>
        <begin position="1"/>
        <end position="78"/>
    </location>
</feature>
<gene>
    <name evidence="2" type="primary">Acey_s0186.g1061</name>
    <name evidence="2" type="ORF">Y032_0186g1061</name>
</gene>
<sequence length="78" mass="8484">MLQSESSSYTPFSLTMIHTLRFPKVVLSFDFSLFTVCSLMYPGTAGCRYSIDGYSLGVTSFTQSCSAGLCLATAYPIN</sequence>
<dbReference type="OrthoDB" id="430326at2759"/>
<dbReference type="PROSITE" id="PS51959">
    <property type="entry name" value="ENDOU"/>
    <property type="match status" value="1"/>
</dbReference>
<protein>
    <recommendedName>
        <fullName evidence="1">EndoU domain-containing protein</fullName>
    </recommendedName>
</protein>
<dbReference type="GO" id="GO:0004521">
    <property type="term" value="F:RNA endonuclease activity"/>
    <property type="evidence" value="ECO:0007669"/>
    <property type="project" value="InterPro"/>
</dbReference>
<dbReference type="Proteomes" id="UP000024635">
    <property type="component" value="Unassembled WGS sequence"/>
</dbReference>
<proteinExistence type="predicted"/>
<reference evidence="3" key="1">
    <citation type="journal article" date="2015" name="Nat. Genet.">
        <title>The genome and transcriptome of the zoonotic hookworm Ancylostoma ceylanicum identify infection-specific gene families.</title>
        <authorList>
            <person name="Schwarz E.M."/>
            <person name="Hu Y."/>
            <person name="Antoshechkin I."/>
            <person name="Miller M.M."/>
            <person name="Sternberg P.W."/>
            <person name="Aroian R.V."/>
        </authorList>
    </citation>
    <scope>NUCLEOTIDE SEQUENCE</scope>
    <source>
        <strain evidence="3">HY135</strain>
    </source>
</reference>
<dbReference type="InterPro" id="IPR018998">
    <property type="entry name" value="EndoU_C"/>
</dbReference>
<name>A0A016SRU2_9BILA</name>
<evidence type="ECO:0000313" key="2">
    <source>
        <dbReference type="EMBL" id="EYB93067.1"/>
    </source>
</evidence>
<dbReference type="EMBL" id="JARK01001522">
    <property type="protein sequence ID" value="EYB93067.1"/>
    <property type="molecule type" value="Genomic_DNA"/>
</dbReference>
<comment type="caution">
    <text evidence="2">The sequence shown here is derived from an EMBL/GenBank/DDBJ whole genome shotgun (WGS) entry which is preliminary data.</text>
</comment>
<organism evidence="2 3">
    <name type="scientific">Ancylostoma ceylanicum</name>
    <dbReference type="NCBI Taxonomy" id="53326"/>
    <lineage>
        <taxon>Eukaryota</taxon>
        <taxon>Metazoa</taxon>
        <taxon>Ecdysozoa</taxon>
        <taxon>Nematoda</taxon>
        <taxon>Chromadorea</taxon>
        <taxon>Rhabditida</taxon>
        <taxon>Rhabditina</taxon>
        <taxon>Rhabditomorpha</taxon>
        <taxon>Strongyloidea</taxon>
        <taxon>Ancylostomatidae</taxon>
        <taxon>Ancylostomatinae</taxon>
        <taxon>Ancylostoma</taxon>
    </lineage>
</organism>
<keyword evidence="3" id="KW-1185">Reference proteome</keyword>